<organism evidence="1 2">
    <name type="scientific">Solanum commersonii</name>
    <name type="common">Commerson's wild potato</name>
    <name type="synonym">Commerson's nightshade</name>
    <dbReference type="NCBI Taxonomy" id="4109"/>
    <lineage>
        <taxon>Eukaryota</taxon>
        <taxon>Viridiplantae</taxon>
        <taxon>Streptophyta</taxon>
        <taxon>Embryophyta</taxon>
        <taxon>Tracheophyta</taxon>
        <taxon>Spermatophyta</taxon>
        <taxon>Magnoliopsida</taxon>
        <taxon>eudicotyledons</taxon>
        <taxon>Gunneridae</taxon>
        <taxon>Pentapetalae</taxon>
        <taxon>asterids</taxon>
        <taxon>lamiids</taxon>
        <taxon>Solanales</taxon>
        <taxon>Solanaceae</taxon>
        <taxon>Solanoideae</taxon>
        <taxon>Solaneae</taxon>
        <taxon>Solanum</taxon>
    </lineage>
</organism>
<name>A0A9J5Y5T6_SOLCO</name>
<protein>
    <submittedName>
        <fullName evidence="1">Uncharacterized protein</fullName>
    </submittedName>
</protein>
<comment type="caution">
    <text evidence="1">The sequence shown here is derived from an EMBL/GenBank/DDBJ whole genome shotgun (WGS) entry which is preliminary data.</text>
</comment>
<accession>A0A9J5Y5T6</accession>
<gene>
    <name evidence="1" type="ORF">H5410_036618</name>
</gene>
<proteinExistence type="predicted"/>
<evidence type="ECO:0000313" key="1">
    <source>
        <dbReference type="EMBL" id="KAG5595386.1"/>
    </source>
</evidence>
<evidence type="ECO:0000313" key="2">
    <source>
        <dbReference type="Proteomes" id="UP000824120"/>
    </source>
</evidence>
<dbReference type="AlphaFoldDB" id="A0A9J5Y5T6"/>
<keyword evidence="2" id="KW-1185">Reference proteome</keyword>
<dbReference type="Proteomes" id="UP000824120">
    <property type="component" value="Chromosome 7"/>
</dbReference>
<sequence>MTDKDEFNVAAKIMIPIVYPHPQGSQNIKDIQNDEKNDSHGIRTRDLEERITSSGRVGKVVLALAHGRAPPAYPTAIRTVPNLPTCDLTSLHPPVPPVYVVGDPTLTMPAMINVPYEQFAESVNMRGFIDEGVKAVKIHSMVALQVSSRVIRLSSIGGMKNKREDISDISYQHGEPFH</sequence>
<reference evidence="1 2" key="1">
    <citation type="submission" date="2020-09" db="EMBL/GenBank/DDBJ databases">
        <title>De no assembly of potato wild relative species, Solanum commersonii.</title>
        <authorList>
            <person name="Cho K."/>
        </authorList>
    </citation>
    <scope>NUCLEOTIDE SEQUENCE [LARGE SCALE GENOMIC DNA]</scope>
    <source>
        <strain evidence="1">LZ3.2</strain>
        <tissue evidence="1">Leaf</tissue>
    </source>
</reference>
<dbReference type="EMBL" id="JACXVP010000007">
    <property type="protein sequence ID" value="KAG5595386.1"/>
    <property type="molecule type" value="Genomic_DNA"/>
</dbReference>